<accession>A0A8C8WMY3</accession>
<dbReference type="InterPro" id="IPR007998">
    <property type="entry name" value="DUF719"/>
</dbReference>
<feature type="region of interest" description="Disordered" evidence="3">
    <location>
        <begin position="163"/>
        <end position="183"/>
    </location>
</feature>
<evidence type="ECO:0000313" key="4">
    <source>
        <dbReference type="Ensembl" id="ENSPLOP00000006285.1"/>
    </source>
</evidence>
<dbReference type="AlphaFoldDB" id="A0A8C8WMY3"/>
<gene>
    <name evidence="4" type="primary">FAM114A1</name>
</gene>
<reference evidence="4" key="1">
    <citation type="journal article" date="2019" name="bioRxiv">
        <title>Long live the king: chromosome-level assembly of the lion (Panthera leo) using linked-read, Hi-C, and long read data.</title>
        <authorList>
            <person name="Armstrong E.E."/>
            <person name="Taylor R.W."/>
            <person name="Miller D.E."/>
            <person name="Kaelin C."/>
            <person name="Barsh G."/>
            <person name="Hadly E.A."/>
            <person name="Petrov D."/>
        </authorList>
    </citation>
    <scope>NUCLEOTIDE SEQUENCE [LARGE SCALE GENOMIC DNA]</scope>
</reference>
<organism evidence="4 5">
    <name type="scientific">Panthera leo</name>
    <name type="common">Lion</name>
    <dbReference type="NCBI Taxonomy" id="9689"/>
    <lineage>
        <taxon>Eukaryota</taxon>
        <taxon>Metazoa</taxon>
        <taxon>Chordata</taxon>
        <taxon>Craniata</taxon>
        <taxon>Vertebrata</taxon>
        <taxon>Euteleostomi</taxon>
        <taxon>Mammalia</taxon>
        <taxon>Eutheria</taxon>
        <taxon>Laurasiatheria</taxon>
        <taxon>Carnivora</taxon>
        <taxon>Feliformia</taxon>
        <taxon>Felidae</taxon>
        <taxon>Pantherinae</taxon>
        <taxon>Panthera</taxon>
    </lineage>
</organism>
<dbReference type="Ensembl" id="ENSPLOT00000006943.1">
    <property type="protein sequence ID" value="ENSPLOP00000006285.1"/>
    <property type="gene ID" value="ENSPLOG00000004570.1"/>
</dbReference>
<sequence length="544" mass="59171">MSDDAGDTSATGDKAEITKMPNSKFLPKETEAHCDSATIPNEPTPADATGDGHENATIQCAETASTQHPEPQHPSATQHPPNGEVTEDALAECIDSVSLEAEPGSEIPLKEQSNPAVDSPSHGGGWAGWGSWGKSLLSSASATVGHGLTAVKEKAGATLRIHGVNSSSSEGAQPDTESGVPQSERSVYLGASWTSAVSHYGKSVLTGGLDALEFIGKKTMNVLAESDPGFKRTKTLMERTVSLSQMLREAKEKEKQRLAQQLTAERTAHYGMLFDEYQGLSHLEALEILSNESESKVQSFLTSLDGEKLELLKNDLISIKDIFAAKELENEENQEEQALEEKGEEFASMLTELLFELHVAATPDKLNKAMKKAHDWVGKDQATISVDMAEEAEESTKKEEKEEKPENPEEDKKEERRTKTVEEVYMLSIESLAEVTARCIEQLHKVAELVLHGQEEEKPAQDQARVLIKLTTAMCKEVASLSKKFTNSLTTVGSNKKAEVLNPMINSVLLEGCNSTTYIQDAFQLLLPVLQVSHIQTSCSEAQP</sequence>
<proteinExistence type="inferred from homology"/>
<dbReference type="GeneTree" id="ENSGT00390000010054"/>
<evidence type="ECO:0000256" key="3">
    <source>
        <dbReference type="SAM" id="MobiDB-lite"/>
    </source>
</evidence>
<keyword evidence="2" id="KW-0597">Phosphoprotein</keyword>
<dbReference type="PANTHER" id="PTHR12842">
    <property type="entry name" value="FI01459P"/>
    <property type="match status" value="1"/>
</dbReference>
<feature type="region of interest" description="Disordered" evidence="3">
    <location>
        <begin position="1"/>
        <end position="88"/>
    </location>
</feature>
<comment type="similarity">
    <text evidence="1">Belongs to the FAM114 family.</text>
</comment>
<feature type="region of interest" description="Disordered" evidence="3">
    <location>
        <begin position="105"/>
        <end position="125"/>
    </location>
</feature>
<feature type="compositionally biased region" description="Polar residues" evidence="3">
    <location>
        <begin position="164"/>
        <end position="183"/>
    </location>
</feature>
<evidence type="ECO:0000256" key="1">
    <source>
        <dbReference type="ARBA" id="ARBA00006903"/>
    </source>
</evidence>
<dbReference type="Pfam" id="PF05334">
    <property type="entry name" value="DUF719"/>
    <property type="match status" value="1"/>
</dbReference>
<evidence type="ECO:0000313" key="5">
    <source>
        <dbReference type="Proteomes" id="UP000694399"/>
    </source>
</evidence>
<evidence type="ECO:0000256" key="2">
    <source>
        <dbReference type="ARBA" id="ARBA00022553"/>
    </source>
</evidence>
<feature type="region of interest" description="Disordered" evidence="3">
    <location>
        <begin position="388"/>
        <end position="417"/>
    </location>
</feature>
<reference evidence="4" key="2">
    <citation type="submission" date="2025-08" db="UniProtKB">
        <authorList>
            <consortium name="Ensembl"/>
        </authorList>
    </citation>
    <scope>IDENTIFICATION</scope>
</reference>
<feature type="compositionally biased region" description="Polar residues" evidence="3">
    <location>
        <begin position="56"/>
        <end position="80"/>
    </location>
</feature>
<feature type="compositionally biased region" description="Basic and acidic residues" evidence="3">
    <location>
        <begin position="394"/>
        <end position="417"/>
    </location>
</feature>
<dbReference type="PANTHER" id="PTHR12842:SF4">
    <property type="entry name" value="PROTEIN NOXP20"/>
    <property type="match status" value="1"/>
</dbReference>
<name>A0A8C8WMY3_PANLE</name>
<keyword evidence="5" id="KW-1185">Reference proteome</keyword>
<dbReference type="Proteomes" id="UP000694399">
    <property type="component" value="Chromosome B2"/>
</dbReference>
<protein>
    <submittedName>
        <fullName evidence="4">Family with sequence similarity 114 member A1</fullName>
    </submittedName>
</protein>
<reference evidence="4" key="3">
    <citation type="submission" date="2025-09" db="UniProtKB">
        <authorList>
            <consortium name="Ensembl"/>
        </authorList>
    </citation>
    <scope>IDENTIFICATION</scope>
</reference>